<dbReference type="AlphaFoldDB" id="A0A133U6X1"/>
<keyword evidence="2" id="KW-0067">ATP-binding</keyword>
<gene>
    <name evidence="4" type="ORF">AKJ61_01750</name>
</gene>
<protein>
    <recommendedName>
        <fullName evidence="3">KaiC-like domain-containing protein</fullName>
    </recommendedName>
</protein>
<dbReference type="InterPro" id="IPR027417">
    <property type="entry name" value="P-loop_NTPase"/>
</dbReference>
<evidence type="ECO:0000256" key="1">
    <source>
        <dbReference type="ARBA" id="ARBA00022741"/>
    </source>
</evidence>
<organism evidence="4 5">
    <name type="scientific">candidate division MSBL1 archaeon SCGC-AAA259B11</name>
    <dbReference type="NCBI Taxonomy" id="1698260"/>
    <lineage>
        <taxon>Archaea</taxon>
        <taxon>Methanobacteriati</taxon>
        <taxon>Methanobacteriota</taxon>
        <taxon>candidate division MSBL1</taxon>
    </lineage>
</organism>
<dbReference type="Proteomes" id="UP000070184">
    <property type="component" value="Unassembled WGS sequence"/>
</dbReference>
<evidence type="ECO:0000313" key="4">
    <source>
        <dbReference type="EMBL" id="KXA89935.1"/>
    </source>
</evidence>
<name>A0A133U6X1_9EURY</name>
<accession>A0A133U6X1</accession>
<comment type="caution">
    <text evidence="4">The sequence shown here is derived from an EMBL/GenBank/DDBJ whole genome shotgun (WGS) entry which is preliminary data.</text>
</comment>
<keyword evidence="5" id="KW-1185">Reference proteome</keyword>
<dbReference type="SUPFAM" id="SSF52540">
    <property type="entry name" value="P-loop containing nucleoside triphosphate hydrolases"/>
    <property type="match status" value="1"/>
</dbReference>
<feature type="domain" description="KaiC-like" evidence="3">
    <location>
        <begin position="46"/>
        <end position="250"/>
    </location>
</feature>
<proteinExistence type="predicted"/>
<dbReference type="InterPro" id="IPR014774">
    <property type="entry name" value="KaiC-like_dom"/>
</dbReference>
<dbReference type="Pfam" id="PF06745">
    <property type="entry name" value="ATPase"/>
    <property type="match status" value="1"/>
</dbReference>
<dbReference type="EMBL" id="LHXK01000017">
    <property type="protein sequence ID" value="KXA89935.1"/>
    <property type="molecule type" value="Genomic_DNA"/>
</dbReference>
<dbReference type="GO" id="GO:0005524">
    <property type="term" value="F:ATP binding"/>
    <property type="evidence" value="ECO:0007669"/>
    <property type="project" value="UniProtKB-KW"/>
</dbReference>
<evidence type="ECO:0000256" key="2">
    <source>
        <dbReference type="ARBA" id="ARBA00022840"/>
    </source>
</evidence>
<evidence type="ECO:0000259" key="3">
    <source>
        <dbReference type="Pfam" id="PF06745"/>
    </source>
</evidence>
<keyword evidence="1" id="KW-0547">Nucleotide-binding</keyword>
<dbReference type="PANTHER" id="PTHR43637">
    <property type="entry name" value="UPF0273 PROTEIN TM_0370"/>
    <property type="match status" value="1"/>
</dbReference>
<evidence type="ECO:0000313" key="5">
    <source>
        <dbReference type="Proteomes" id="UP000070184"/>
    </source>
</evidence>
<dbReference type="PANTHER" id="PTHR43637:SF2">
    <property type="entry name" value="PROTEIN GVPD 1"/>
    <property type="match status" value="1"/>
</dbReference>
<dbReference type="Gene3D" id="3.40.50.300">
    <property type="entry name" value="P-loop containing nucleotide triphosphate hydrolases"/>
    <property type="match status" value="1"/>
</dbReference>
<sequence length="261" mass="30007">MRRREGEGKVRRLGRRLIDRLNSEEKGSEPRLGDRVSRNREGFSSLNNLIEELVQPGNCALVIGETGSGKTVFSLQFLCEGLFECGSIGTLVSFHNDKRDLIKYAREFGWHLKRFDRNETIKILAKRPSKPSSDNGMDAVKEVIKMVEDIEADRIALDGLQTLSRFFRNERGFEEGLKFLKRELRKQKCLSIMTSNPKFGFQEIMDSVLILHQINSRFGRIREIEIKKAWGTDKGGTISFEITNEGVRFEDKGQYSPEREN</sequence>
<reference evidence="4 5" key="1">
    <citation type="journal article" date="2016" name="Sci. Rep.">
        <title>Metabolic traits of an uncultured archaeal lineage -MSBL1- from brine pools of the Red Sea.</title>
        <authorList>
            <person name="Mwirichia R."/>
            <person name="Alam I."/>
            <person name="Rashid M."/>
            <person name="Vinu M."/>
            <person name="Ba-Alawi W."/>
            <person name="Anthony Kamau A."/>
            <person name="Kamanda Ngugi D."/>
            <person name="Goker M."/>
            <person name="Klenk H.P."/>
            <person name="Bajic V."/>
            <person name="Stingl U."/>
        </authorList>
    </citation>
    <scope>NUCLEOTIDE SEQUENCE [LARGE SCALE GENOMIC DNA]</scope>
    <source>
        <strain evidence="4">SCGC-AAA259B11</strain>
    </source>
</reference>